<dbReference type="EMBL" id="FNFB01000028">
    <property type="protein sequence ID" value="SDL73413.1"/>
    <property type="molecule type" value="Genomic_DNA"/>
</dbReference>
<gene>
    <name evidence="1" type="ORF">SAMN05421874_12831</name>
</gene>
<dbReference type="AlphaFoldDB" id="A0A1G9MH42"/>
<dbReference type="Proteomes" id="UP000198683">
    <property type="component" value="Unassembled WGS sequence"/>
</dbReference>
<protein>
    <submittedName>
        <fullName evidence="1">Uncharacterized protein</fullName>
    </submittedName>
</protein>
<accession>A0A1G9MH42</accession>
<dbReference type="RefSeq" id="WP_176903373.1">
    <property type="nucleotide sequence ID" value="NZ_FNFB01000028.1"/>
</dbReference>
<proteinExistence type="predicted"/>
<evidence type="ECO:0000313" key="1">
    <source>
        <dbReference type="EMBL" id="SDL73413.1"/>
    </source>
</evidence>
<evidence type="ECO:0000313" key="2">
    <source>
        <dbReference type="Proteomes" id="UP000198683"/>
    </source>
</evidence>
<sequence>MTLSELDHRAAVTTARWAALTRRPVTECPYNPAGDARQRALAFLWVRIYRRTQSAGS</sequence>
<reference evidence="1 2" key="1">
    <citation type="submission" date="2016-10" db="EMBL/GenBank/DDBJ databases">
        <authorList>
            <person name="de Groot N.N."/>
        </authorList>
    </citation>
    <scope>NUCLEOTIDE SEQUENCE [LARGE SCALE GENOMIC DNA]</scope>
    <source>
        <strain evidence="1 2">CGMCC 4.5681</strain>
    </source>
</reference>
<name>A0A1G9MH42_9ACTN</name>
<organism evidence="1 2">
    <name type="scientific">Nonomuraea maritima</name>
    <dbReference type="NCBI Taxonomy" id="683260"/>
    <lineage>
        <taxon>Bacteria</taxon>
        <taxon>Bacillati</taxon>
        <taxon>Actinomycetota</taxon>
        <taxon>Actinomycetes</taxon>
        <taxon>Streptosporangiales</taxon>
        <taxon>Streptosporangiaceae</taxon>
        <taxon>Nonomuraea</taxon>
    </lineage>
</organism>
<dbReference type="STRING" id="683260.SAMN05421874_12831"/>
<keyword evidence="2" id="KW-1185">Reference proteome</keyword>